<dbReference type="PANTHER" id="PTHR10039:SF14">
    <property type="entry name" value="NACHT DOMAIN-CONTAINING PROTEIN"/>
    <property type="match status" value="1"/>
</dbReference>
<dbReference type="AlphaFoldDB" id="A0A2T2N1I4"/>
<dbReference type="SUPFAM" id="SSF52540">
    <property type="entry name" value="P-loop containing nucleoside triphosphate hydrolases"/>
    <property type="match status" value="1"/>
</dbReference>
<keyword evidence="4" id="KW-1185">Reference proteome</keyword>
<dbReference type="EMBL" id="KZ678160">
    <property type="protein sequence ID" value="PSN59264.1"/>
    <property type="molecule type" value="Genomic_DNA"/>
</dbReference>
<gene>
    <name evidence="3" type="ORF">BS50DRAFT_260919</name>
</gene>
<dbReference type="OrthoDB" id="5418336at2759"/>
<reference evidence="3 4" key="1">
    <citation type="journal article" date="2018" name="Front. Microbiol.">
        <title>Genome-Wide Analysis of Corynespora cassiicola Leaf Fall Disease Putative Effectors.</title>
        <authorList>
            <person name="Lopez D."/>
            <person name="Ribeiro S."/>
            <person name="Label P."/>
            <person name="Fumanal B."/>
            <person name="Venisse J.S."/>
            <person name="Kohler A."/>
            <person name="de Oliveira R.R."/>
            <person name="Labutti K."/>
            <person name="Lipzen A."/>
            <person name="Lail K."/>
            <person name="Bauer D."/>
            <person name="Ohm R.A."/>
            <person name="Barry K.W."/>
            <person name="Spatafora J."/>
            <person name="Grigoriev I.V."/>
            <person name="Martin F.M."/>
            <person name="Pujade-Renaud V."/>
        </authorList>
    </citation>
    <scope>NUCLEOTIDE SEQUENCE [LARGE SCALE GENOMIC DNA]</scope>
    <source>
        <strain evidence="3 4">Philippines</strain>
    </source>
</reference>
<dbReference type="InterPro" id="IPR054471">
    <property type="entry name" value="GPIID_WHD"/>
</dbReference>
<dbReference type="InterPro" id="IPR056884">
    <property type="entry name" value="NPHP3-like_N"/>
</dbReference>
<dbReference type="InterPro" id="IPR007111">
    <property type="entry name" value="NACHT_NTPase"/>
</dbReference>
<dbReference type="InterPro" id="IPR027417">
    <property type="entry name" value="P-loop_NTPase"/>
</dbReference>
<accession>A0A2T2N1I4</accession>
<feature type="domain" description="NACHT" evidence="2">
    <location>
        <begin position="98"/>
        <end position="251"/>
    </location>
</feature>
<dbReference type="PANTHER" id="PTHR10039">
    <property type="entry name" value="AMELOGENIN"/>
    <property type="match status" value="1"/>
</dbReference>
<sequence length="546" mass="61052">MSGALPIRQQRIGQISARGGSQIAAGIFYGNVQFGNIEDSRKGAFEQAASACRNALFLTDPYTDRESIRSAKGVRVTGTCEWIAYNDSYCDWLDGNTRLLWISGGPGKGKTMLSVFLTEQLEQKVSSMADTRLIFYFFNGQDEKRNTAVAMLRGLVHQIITERPQLVKHALSHFETPKRAQQTTSSLETLWIIFSRLIEDPGIGTMFCVIDGLDECNEDERKTLVPRIVSLLSSKTPSSATQTFKMVLVSREMRGLRDCATMKLDPDNNENVASDIERFVSTRVESLSKMEGFDDGLRAYVRNTLLMRAEGTFLWAGFAVNELSQKETSSEVLELLEDLPSGLPAIYSRMLLQIPTDRRRTSCSILQWVTMSMRPLSLEELAAAVGVHSSSLLTAEQAIRDEVALCGPFLKVQEREVVLVHQSARDYLLRKGSDSNSVLEGFRINPETAHFKLAQACLDCVACSGLQHALVDLEDKSCPESPLLRYAVLHWPEHAKQCSALAASLFSLSKPIFQKNSTLRKYWWATHHRIIGKMDESSLPPLLHME</sequence>
<keyword evidence="1" id="KW-0677">Repeat</keyword>
<evidence type="ECO:0000313" key="4">
    <source>
        <dbReference type="Proteomes" id="UP000240883"/>
    </source>
</evidence>
<name>A0A2T2N1I4_CORCC</name>
<evidence type="ECO:0000313" key="3">
    <source>
        <dbReference type="EMBL" id="PSN59264.1"/>
    </source>
</evidence>
<proteinExistence type="predicted"/>
<dbReference type="PROSITE" id="PS50837">
    <property type="entry name" value="NACHT"/>
    <property type="match status" value="1"/>
</dbReference>
<organism evidence="3 4">
    <name type="scientific">Corynespora cassiicola Philippines</name>
    <dbReference type="NCBI Taxonomy" id="1448308"/>
    <lineage>
        <taxon>Eukaryota</taxon>
        <taxon>Fungi</taxon>
        <taxon>Dikarya</taxon>
        <taxon>Ascomycota</taxon>
        <taxon>Pezizomycotina</taxon>
        <taxon>Dothideomycetes</taxon>
        <taxon>Pleosporomycetidae</taxon>
        <taxon>Pleosporales</taxon>
        <taxon>Corynesporascaceae</taxon>
        <taxon>Corynespora</taxon>
    </lineage>
</organism>
<protein>
    <recommendedName>
        <fullName evidence="2">NACHT domain-containing protein</fullName>
    </recommendedName>
</protein>
<dbReference type="STRING" id="1448308.A0A2T2N1I4"/>
<dbReference type="Pfam" id="PF24883">
    <property type="entry name" value="NPHP3_N"/>
    <property type="match status" value="1"/>
</dbReference>
<dbReference type="Pfam" id="PF22939">
    <property type="entry name" value="WHD_GPIID"/>
    <property type="match status" value="1"/>
</dbReference>
<evidence type="ECO:0000256" key="1">
    <source>
        <dbReference type="ARBA" id="ARBA00022737"/>
    </source>
</evidence>
<dbReference type="Proteomes" id="UP000240883">
    <property type="component" value="Unassembled WGS sequence"/>
</dbReference>
<dbReference type="Gene3D" id="3.40.50.300">
    <property type="entry name" value="P-loop containing nucleotide triphosphate hydrolases"/>
    <property type="match status" value="1"/>
</dbReference>
<evidence type="ECO:0000259" key="2">
    <source>
        <dbReference type="PROSITE" id="PS50837"/>
    </source>
</evidence>